<gene>
    <name evidence="1" type="ORF">HDF16_000258</name>
</gene>
<evidence type="ECO:0000313" key="1">
    <source>
        <dbReference type="EMBL" id="MBB5055589.1"/>
    </source>
</evidence>
<dbReference type="SUPFAM" id="SSF53474">
    <property type="entry name" value="alpha/beta-Hydrolases"/>
    <property type="match status" value="1"/>
</dbReference>
<comment type="caution">
    <text evidence="1">The sequence shown here is derived from an EMBL/GenBank/DDBJ whole genome shotgun (WGS) entry which is preliminary data.</text>
</comment>
<dbReference type="PANTHER" id="PTHR47381">
    <property type="entry name" value="ALPHA/BETA-HYDROLASES SUPERFAMILY PROTEIN"/>
    <property type="match status" value="1"/>
</dbReference>
<dbReference type="Gene3D" id="3.40.50.1820">
    <property type="entry name" value="alpha/beta hydrolase"/>
    <property type="match status" value="1"/>
</dbReference>
<dbReference type="EMBL" id="JACHIP010000001">
    <property type="protein sequence ID" value="MBB5055589.1"/>
    <property type="molecule type" value="Genomic_DNA"/>
</dbReference>
<dbReference type="Proteomes" id="UP000540989">
    <property type="component" value="Unassembled WGS sequence"/>
</dbReference>
<dbReference type="PANTHER" id="PTHR47381:SF3">
    <property type="entry name" value="ALPHA_BETA-HYDROLASES SUPERFAMILY PROTEIN"/>
    <property type="match status" value="1"/>
</dbReference>
<proteinExistence type="predicted"/>
<protein>
    <recommendedName>
        <fullName evidence="3">Prolyl oligopeptidase family protein</fullName>
    </recommendedName>
</protein>
<evidence type="ECO:0000313" key="2">
    <source>
        <dbReference type="Proteomes" id="UP000540989"/>
    </source>
</evidence>
<accession>A0A7W7Z9M7</accession>
<dbReference type="InterPro" id="IPR029058">
    <property type="entry name" value="AB_hydrolase_fold"/>
</dbReference>
<reference evidence="1 2" key="1">
    <citation type="submission" date="2020-08" db="EMBL/GenBank/DDBJ databases">
        <title>Genomic Encyclopedia of Type Strains, Phase IV (KMG-V): Genome sequencing to study the core and pangenomes of soil and plant-associated prokaryotes.</title>
        <authorList>
            <person name="Whitman W."/>
        </authorList>
    </citation>
    <scope>NUCLEOTIDE SEQUENCE [LARGE SCALE GENOMIC DNA]</scope>
    <source>
        <strain evidence="1 2">M8UP14</strain>
    </source>
</reference>
<evidence type="ECO:0008006" key="3">
    <source>
        <dbReference type="Google" id="ProtNLM"/>
    </source>
</evidence>
<organism evidence="1 2">
    <name type="scientific">Granulicella aggregans</name>
    <dbReference type="NCBI Taxonomy" id="474949"/>
    <lineage>
        <taxon>Bacteria</taxon>
        <taxon>Pseudomonadati</taxon>
        <taxon>Acidobacteriota</taxon>
        <taxon>Terriglobia</taxon>
        <taxon>Terriglobales</taxon>
        <taxon>Acidobacteriaceae</taxon>
        <taxon>Granulicella</taxon>
    </lineage>
</organism>
<dbReference type="RefSeq" id="WP_184213360.1">
    <property type="nucleotide sequence ID" value="NZ_JACHIP010000001.1"/>
</dbReference>
<keyword evidence="2" id="KW-1185">Reference proteome</keyword>
<sequence>MTSPLRILLLVVIALPAVLFTKRGSAQAVALPPEYAGVAEPLDQLSIRGISFPATNPISGGVTQGTGYTRELVRVQWRSGDPIDLFIVKPDLPAKDGSAKPLPAILYLYSWPSSSDRFYSDAWCRGVTQRGLVAVGFVSALTGERYRNRPWKRWFVSELPESLTTSVHDVQKILNYLATRHDIDSTRIGMFGQGSGGTIALLAASVDPRLRAIDVLDAWGDWPDWFAASPIVPEFQRTELIQPNALQALSNLDPLTTLPHLAASRVRLQLVTPNPSNPPAAVAKMRDAARGLFQVEYATEIEYRERAMNDGAILQWLSDKLNR</sequence>
<dbReference type="AlphaFoldDB" id="A0A7W7Z9M7"/>
<name>A0A7W7Z9M7_9BACT</name>